<proteinExistence type="predicted"/>
<keyword evidence="2" id="KW-0012">Acyltransferase</keyword>
<evidence type="ECO:0000313" key="2">
    <source>
        <dbReference type="EMBL" id="APU16077.1"/>
    </source>
</evidence>
<keyword evidence="2" id="KW-0378">Hydrolase</keyword>
<dbReference type="KEGG" id="acad:UA74_20260"/>
<dbReference type="Proteomes" id="UP000185511">
    <property type="component" value="Chromosome"/>
</dbReference>
<keyword evidence="3" id="KW-1185">Reference proteome</keyword>
<organism evidence="2 3">
    <name type="scientific">Actinoalloteichus fjordicus</name>
    <dbReference type="NCBI Taxonomy" id="1612552"/>
    <lineage>
        <taxon>Bacteria</taxon>
        <taxon>Bacillati</taxon>
        <taxon>Actinomycetota</taxon>
        <taxon>Actinomycetes</taxon>
        <taxon>Pseudonocardiales</taxon>
        <taxon>Pseudonocardiaceae</taxon>
        <taxon>Actinoalloteichus</taxon>
    </lineage>
</organism>
<dbReference type="AlphaFoldDB" id="A0AAC9LEB9"/>
<feature type="region of interest" description="Disordered" evidence="1">
    <location>
        <begin position="1"/>
        <end position="22"/>
    </location>
</feature>
<sequence>MLTYDRRGNSRSRLDRDDGAPLSLPQQCGDARAALTAAGADAGLVFGNSSGATIGLELALRHPASVSGLVAHEPPIITVLPDAEEQAAFFVEIDRVTREEGALPAFLLFSSTIGRHRPPTLLRHPAGRRTAAAALPVALRLADRWSRRRSAPAAETPEGRHRARLLGNVEFLMAREVAPLVSHVPDVAALRACGVPILFAGGRESRSFYYHRAGEVLAGLLGVEFVDFPGHHTSFRTHPDSFARALRHAVAALPPRGTGSRPDSGR</sequence>
<dbReference type="InterPro" id="IPR050471">
    <property type="entry name" value="AB_hydrolase"/>
</dbReference>
<name>A0AAC9LEB9_9PSEU</name>
<evidence type="ECO:0000313" key="3">
    <source>
        <dbReference type="Proteomes" id="UP000185511"/>
    </source>
</evidence>
<dbReference type="InterPro" id="IPR029058">
    <property type="entry name" value="AB_hydrolase_fold"/>
</dbReference>
<dbReference type="PANTHER" id="PTHR43433:SF5">
    <property type="entry name" value="AB HYDROLASE-1 DOMAIN-CONTAINING PROTEIN"/>
    <property type="match status" value="1"/>
</dbReference>
<keyword evidence="2" id="KW-0808">Transferase</keyword>
<reference evidence="3" key="1">
    <citation type="submission" date="2016-06" db="EMBL/GenBank/DDBJ databases">
        <title>Complete genome sequence of Actinoalloteichus fjordicus DSM 46855 (=ADI127-17), type strain of the new species Actinoalloteichus fjordicus.</title>
        <authorList>
            <person name="Ruckert C."/>
            <person name="Nouioui I."/>
            <person name="Willmese J."/>
            <person name="van Wezel G."/>
            <person name="Klenk H.-P."/>
            <person name="Kalinowski J."/>
            <person name="Zotchev S.B."/>
        </authorList>
    </citation>
    <scope>NUCLEOTIDE SEQUENCE [LARGE SCALE GENOMIC DNA]</scope>
    <source>
        <strain evidence="3">ADI127-7</strain>
    </source>
</reference>
<dbReference type="SUPFAM" id="SSF53474">
    <property type="entry name" value="alpha/beta-Hydrolases"/>
    <property type="match status" value="1"/>
</dbReference>
<dbReference type="GO" id="GO:0016746">
    <property type="term" value="F:acyltransferase activity"/>
    <property type="evidence" value="ECO:0007669"/>
    <property type="project" value="UniProtKB-KW"/>
</dbReference>
<accession>A0AAC9LEB9</accession>
<dbReference type="PANTHER" id="PTHR43433">
    <property type="entry name" value="HYDROLASE, ALPHA/BETA FOLD FAMILY PROTEIN"/>
    <property type="match status" value="1"/>
</dbReference>
<evidence type="ECO:0000256" key="1">
    <source>
        <dbReference type="SAM" id="MobiDB-lite"/>
    </source>
</evidence>
<dbReference type="GO" id="GO:0046503">
    <property type="term" value="P:glycerolipid catabolic process"/>
    <property type="evidence" value="ECO:0007669"/>
    <property type="project" value="TreeGrafter"/>
</dbReference>
<dbReference type="EMBL" id="CP016076">
    <property type="protein sequence ID" value="APU16077.1"/>
    <property type="molecule type" value="Genomic_DNA"/>
</dbReference>
<gene>
    <name evidence="2" type="ORF">UA74_20260</name>
</gene>
<protein>
    <submittedName>
        <fullName evidence="2">Hydrolase or acyltransferase of alpha/beta superfamily</fullName>
    </submittedName>
</protein>
<feature type="compositionally biased region" description="Basic and acidic residues" evidence="1">
    <location>
        <begin position="1"/>
        <end position="19"/>
    </location>
</feature>
<dbReference type="GO" id="GO:0004806">
    <property type="term" value="F:triacylglycerol lipase activity"/>
    <property type="evidence" value="ECO:0007669"/>
    <property type="project" value="TreeGrafter"/>
</dbReference>
<dbReference type="Gene3D" id="3.40.50.1820">
    <property type="entry name" value="alpha/beta hydrolase"/>
    <property type="match status" value="1"/>
</dbReference>